<dbReference type="GO" id="GO:0005525">
    <property type="term" value="F:GTP binding"/>
    <property type="evidence" value="ECO:0007669"/>
    <property type="project" value="InterPro"/>
</dbReference>
<dbReference type="PROSITE" id="PS51718">
    <property type="entry name" value="G_DYNAMIN_2"/>
    <property type="match status" value="1"/>
</dbReference>
<dbReference type="Proteomes" id="UP000504637">
    <property type="component" value="Unplaced"/>
</dbReference>
<dbReference type="Gene3D" id="3.40.50.300">
    <property type="entry name" value="P-loop containing nucleotide triphosphate hydrolases"/>
    <property type="match status" value="1"/>
</dbReference>
<protein>
    <recommendedName>
        <fullName evidence="9">P-loop containing nucleoside triphosphate hydrolase protein</fullName>
    </recommendedName>
</protein>
<keyword evidence="7" id="KW-1185">Reference proteome</keyword>
<dbReference type="PRINTS" id="PR00195">
    <property type="entry name" value="DYNAMIN"/>
</dbReference>
<evidence type="ECO:0000259" key="6">
    <source>
        <dbReference type="PROSITE" id="PS51718"/>
    </source>
</evidence>
<organism evidence="8">
    <name type="scientific">Dissoconium aciculare CBS 342.82</name>
    <dbReference type="NCBI Taxonomy" id="1314786"/>
    <lineage>
        <taxon>Eukaryota</taxon>
        <taxon>Fungi</taxon>
        <taxon>Dikarya</taxon>
        <taxon>Ascomycota</taxon>
        <taxon>Pezizomycotina</taxon>
        <taxon>Dothideomycetes</taxon>
        <taxon>Dothideomycetidae</taxon>
        <taxon>Mycosphaerellales</taxon>
        <taxon>Dissoconiaceae</taxon>
        <taxon>Dissoconium</taxon>
    </lineage>
</organism>
<dbReference type="CDD" id="cd08771">
    <property type="entry name" value="DLP_1"/>
    <property type="match status" value="1"/>
</dbReference>
<evidence type="ECO:0000259" key="5">
    <source>
        <dbReference type="PROSITE" id="PS51388"/>
    </source>
</evidence>
<reference evidence="8" key="1">
    <citation type="submission" date="2020-01" db="EMBL/GenBank/DDBJ databases">
        <authorList>
            <consortium name="DOE Joint Genome Institute"/>
            <person name="Haridas S."/>
            <person name="Albert R."/>
            <person name="Binder M."/>
            <person name="Bloem J."/>
            <person name="Labutti K."/>
            <person name="Salamov A."/>
            <person name="Andreopoulos B."/>
            <person name="Baker S.E."/>
            <person name="Barry K."/>
            <person name="Bills G."/>
            <person name="Bluhm B.H."/>
            <person name="Cannon C."/>
            <person name="Castanera R."/>
            <person name="Culley D.E."/>
            <person name="Daum C."/>
            <person name="Ezra D."/>
            <person name="Gonzalez J.B."/>
            <person name="Henrissat B."/>
            <person name="Kuo A."/>
            <person name="Liang C."/>
            <person name="Lipzen A."/>
            <person name="Lutzoni F."/>
            <person name="Magnuson J."/>
            <person name="Mondo S."/>
            <person name="Nolan M."/>
            <person name="Ohm R."/>
            <person name="Pangilinan J."/>
            <person name="Park H.-J."/>
            <person name="Ramirez L."/>
            <person name="Alfaro M."/>
            <person name="Sun H."/>
            <person name="Tritt A."/>
            <person name="Yoshinaga Y."/>
            <person name="Zwiers L.-H."/>
            <person name="Turgeon B.G."/>
            <person name="Goodwin S.B."/>
            <person name="Spatafora J.W."/>
            <person name="Crous P.W."/>
            <person name="Grigoriev I.V."/>
        </authorList>
    </citation>
    <scope>NUCLEOTIDE SEQUENCE</scope>
    <source>
        <strain evidence="8">CBS 342.82</strain>
    </source>
</reference>
<dbReference type="InterPro" id="IPR030381">
    <property type="entry name" value="G_DYNAMIN_dom"/>
</dbReference>
<proteinExistence type="predicted"/>
<dbReference type="InterPro" id="IPR003130">
    <property type="entry name" value="GED"/>
</dbReference>
<dbReference type="GO" id="GO:0005739">
    <property type="term" value="C:mitochondrion"/>
    <property type="evidence" value="ECO:0007669"/>
    <property type="project" value="TreeGrafter"/>
</dbReference>
<keyword evidence="2" id="KW-0342">GTP-binding</keyword>
<feature type="compositionally biased region" description="Acidic residues" evidence="4">
    <location>
        <begin position="421"/>
        <end position="434"/>
    </location>
</feature>
<evidence type="ECO:0000256" key="4">
    <source>
        <dbReference type="SAM" id="MobiDB-lite"/>
    </source>
</evidence>
<evidence type="ECO:0000256" key="2">
    <source>
        <dbReference type="ARBA" id="ARBA00023134"/>
    </source>
</evidence>
<dbReference type="InterPro" id="IPR027417">
    <property type="entry name" value="P-loop_NTPase"/>
</dbReference>
<dbReference type="Pfam" id="PF00350">
    <property type="entry name" value="Dynamin_N"/>
    <property type="match status" value="1"/>
</dbReference>
<dbReference type="Gene3D" id="1.20.120.1240">
    <property type="entry name" value="Dynamin, middle domain"/>
    <property type="match status" value="1"/>
</dbReference>
<dbReference type="InterPro" id="IPR000375">
    <property type="entry name" value="Dynamin_stalk"/>
</dbReference>
<dbReference type="SUPFAM" id="SSF52540">
    <property type="entry name" value="P-loop containing nucleoside triphosphate hydrolases"/>
    <property type="match status" value="1"/>
</dbReference>
<feature type="coiled-coil region" evidence="3">
    <location>
        <begin position="674"/>
        <end position="705"/>
    </location>
</feature>
<dbReference type="InterPro" id="IPR022812">
    <property type="entry name" value="Dynamin"/>
</dbReference>
<evidence type="ECO:0008006" key="9">
    <source>
        <dbReference type="Google" id="ProtNLM"/>
    </source>
</evidence>
<feature type="domain" description="Dynamin-type G" evidence="6">
    <location>
        <begin position="31"/>
        <end position="324"/>
    </location>
</feature>
<dbReference type="Pfam" id="PF02212">
    <property type="entry name" value="GED"/>
    <property type="match status" value="1"/>
</dbReference>
<dbReference type="PROSITE" id="PS51388">
    <property type="entry name" value="GED"/>
    <property type="match status" value="1"/>
</dbReference>
<dbReference type="PANTHER" id="PTHR11566">
    <property type="entry name" value="DYNAMIN"/>
    <property type="match status" value="1"/>
</dbReference>
<dbReference type="InterPro" id="IPR045063">
    <property type="entry name" value="Dynamin_N"/>
</dbReference>
<dbReference type="GO" id="GO:0016020">
    <property type="term" value="C:membrane"/>
    <property type="evidence" value="ECO:0007669"/>
    <property type="project" value="TreeGrafter"/>
</dbReference>
<evidence type="ECO:0000313" key="8">
    <source>
        <dbReference type="RefSeq" id="XP_033455342.1"/>
    </source>
</evidence>
<keyword evidence="1" id="KW-0547">Nucleotide-binding</keyword>
<dbReference type="GO" id="GO:0016559">
    <property type="term" value="P:peroxisome fission"/>
    <property type="evidence" value="ECO:0007669"/>
    <property type="project" value="TreeGrafter"/>
</dbReference>
<dbReference type="InterPro" id="IPR020850">
    <property type="entry name" value="GED_dom"/>
</dbReference>
<dbReference type="GO" id="GO:0008017">
    <property type="term" value="F:microtubule binding"/>
    <property type="evidence" value="ECO:0007669"/>
    <property type="project" value="TreeGrafter"/>
</dbReference>
<dbReference type="OrthoDB" id="415706at2759"/>
<dbReference type="GO" id="GO:0005874">
    <property type="term" value="C:microtubule"/>
    <property type="evidence" value="ECO:0007669"/>
    <property type="project" value="TreeGrafter"/>
</dbReference>
<dbReference type="RefSeq" id="XP_033455342.1">
    <property type="nucleotide sequence ID" value="XM_033608591.1"/>
</dbReference>
<dbReference type="GO" id="GO:0003924">
    <property type="term" value="F:GTPase activity"/>
    <property type="evidence" value="ECO:0007669"/>
    <property type="project" value="InterPro"/>
</dbReference>
<evidence type="ECO:0000313" key="7">
    <source>
        <dbReference type="Proteomes" id="UP000504637"/>
    </source>
</evidence>
<gene>
    <name evidence="8" type="ORF">K489DRAFT_435275</name>
</gene>
<reference evidence="8" key="2">
    <citation type="submission" date="2020-04" db="EMBL/GenBank/DDBJ databases">
        <authorList>
            <consortium name="NCBI Genome Project"/>
        </authorList>
    </citation>
    <scope>NUCLEOTIDE SEQUENCE</scope>
    <source>
        <strain evidence="8">CBS 342.82</strain>
    </source>
</reference>
<feature type="region of interest" description="Disordered" evidence="4">
    <location>
        <begin position="413"/>
        <end position="439"/>
    </location>
</feature>
<reference evidence="8" key="3">
    <citation type="submission" date="2025-08" db="UniProtKB">
        <authorList>
            <consortium name="RefSeq"/>
        </authorList>
    </citation>
    <scope>IDENTIFICATION</scope>
    <source>
        <strain evidence="8">CBS 342.82</strain>
    </source>
</reference>
<dbReference type="GO" id="GO:0006897">
    <property type="term" value="P:endocytosis"/>
    <property type="evidence" value="ECO:0007669"/>
    <property type="project" value="TreeGrafter"/>
</dbReference>
<feature type="domain" description="GED" evidence="5">
    <location>
        <begin position="623"/>
        <end position="711"/>
    </location>
</feature>
<accession>A0A6J3LR20</accession>
<sequence>MIVEKSGQAGIGNAHLLQRIDQLFACGASQYVDIPQIVVIGDQSAGKSSVLSSLIGKDLPRDSSLCTRYPTKLIFRRSSEMTVSIRVIADPGSSDKHQTFIKSINKWDLHSWDDLNLEDVMKDVNSKIGITPDDDSSSEATRFSNDILQIEISGPDQDHYSVIDIPGIFRDPEPGKSTMNDMVFVRSMVESYMKSPRSVMLAVIPANCDVATQEILQMAQRVDPDGDRTLGVLTKPDLVDPGAEDRVIDLLRGRSRPLKLGWHVVRNAGQKVLMDKTLDKRALEVEFFTNNSPWNILKSDDWGAHALVVKLREVLGSLVKRTFSHVKRDVKEMLAIEHQALKKLGPERNTRPAQAAFLIDLSTDFQGLVRNALSARTGNSEVFSANPNLKIAPVIVARMENFARTMARWGHAHHLRSSTENESEHEDVDSDETVSDSNDTISILTRQEENILEIEDILDPQSELPKRETAKENAWLQDLYLNNRGFEIGTFDPAILSSAMREQTQNWPCLCRGYTSDIIVIIHKFIQTALETICKDDRLQNNLYNHIEARIRERYDRAKEQVNFILAVELNGQPLTHNQYFNENLQSNRHTRMSDLLSELNIKHQQYGRDLHSPPISNRQYIVQDIGDILSAYYHVARKRFVDNICKQATDYFLVNGPNTPLTVFSPNLVSQMSDKELQEIAGEEERVKRQREQINKDIINLEKIINILSN</sequence>
<name>A0A6J3LR20_9PEZI</name>
<dbReference type="AlphaFoldDB" id="A0A6J3LR20"/>
<dbReference type="SMART" id="SM00053">
    <property type="entry name" value="DYNc"/>
    <property type="match status" value="1"/>
</dbReference>
<evidence type="ECO:0000256" key="1">
    <source>
        <dbReference type="ARBA" id="ARBA00022741"/>
    </source>
</evidence>
<dbReference type="Pfam" id="PF01031">
    <property type="entry name" value="Dynamin_M"/>
    <property type="match status" value="1"/>
</dbReference>
<dbReference type="GO" id="GO:0048312">
    <property type="term" value="P:intracellular distribution of mitochondria"/>
    <property type="evidence" value="ECO:0007669"/>
    <property type="project" value="TreeGrafter"/>
</dbReference>
<keyword evidence="3" id="KW-0175">Coiled coil</keyword>
<dbReference type="GeneID" id="54366391"/>
<dbReference type="PANTHER" id="PTHR11566:SF215">
    <property type="entry name" value="DYNAMIN GTPASE"/>
    <property type="match status" value="1"/>
</dbReference>
<evidence type="ECO:0000256" key="3">
    <source>
        <dbReference type="SAM" id="Coils"/>
    </source>
</evidence>
<dbReference type="GO" id="GO:0000266">
    <property type="term" value="P:mitochondrial fission"/>
    <property type="evidence" value="ECO:0007669"/>
    <property type="project" value="TreeGrafter"/>
</dbReference>
<dbReference type="InterPro" id="IPR001401">
    <property type="entry name" value="Dynamin_GTPase"/>
</dbReference>